<keyword evidence="5" id="KW-1185">Reference proteome</keyword>
<sequence length="256" mass="27942">MSSLVDLALASNQLWGKIPSDIGVTLPNLLVINLCFNKFTGTIPASLHNLTSIKVIRMAHTLLEGTVPPGLGNLPFLEMYNIGFNRIVNLETMGVIPESVGNLSKDLSKLYMGESANVGSCWKSNRWKDSNSLGNLQKLNQVDLSGNKLVGRIPTTFGNFHNLLSMDLSTNKLNGTIPKEILSLQSLSLILNLSNNFLNGNLSEEIGLLDSVATIDLSNNHLSGNIPDSLKNCKSLEELYITKMHSQALFPAPRRN</sequence>
<protein>
    <recommendedName>
        <fullName evidence="6">Leucine-rich repeat-containing N-terminal plant-type domain-containing protein</fullName>
    </recommendedName>
</protein>
<dbReference type="PRINTS" id="PR00019">
    <property type="entry name" value="LEURICHRPT"/>
</dbReference>
<comment type="subcellular location">
    <subcellularLocation>
        <location evidence="1">Membrane</location>
        <topology evidence="1">Single-pass type I membrane protein</topology>
    </subcellularLocation>
</comment>
<accession>A0A6A6LH38</accession>
<dbReference type="SUPFAM" id="SSF52047">
    <property type="entry name" value="RNI-like"/>
    <property type="match status" value="1"/>
</dbReference>
<evidence type="ECO:0000256" key="3">
    <source>
        <dbReference type="ARBA" id="ARBA00023170"/>
    </source>
</evidence>
<reference evidence="4 5" key="1">
    <citation type="journal article" date="2020" name="Mol. Plant">
        <title>The Chromosome-Based Rubber Tree Genome Provides New Insights into Spurge Genome Evolution and Rubber Biosynthesis.</title>
        <authorList>
            <person name="Liu J."/>
            <person name="Shi C."/>
            <person name="Shi C.C."/>
            <person name="Li W."/>
            <person name="Zhang Q.J."/>
            <person name="Zhang Y."/>
            <person name="Li K."/>
            <person name="Lu H.F."/>
            <person name="Shi C."/>
            <person name="Zhu S.T."/>
            <person name="Xiao Z.Y."/>
            <person name="Nan H."/>
            <person name="Yue Y."/>
            <person name="Zhu X.G."/>
            <person name="Wu Y."/>
            <person name="Hong X.N."/>
            <person name="Fan G.Y."/>
            <person name="Tong Y."/>
            <person name="Zhang D."/>
            <person name="Mao C.L."/>
            <person name="Liu Y.L."/>
            <person name="Hao S.J."/>
            <person name="Liu W.Q."/>
            <person name="Lv M.Q."/>
            <person name="Zhang H.B."/>
            <person name="Liu Y."/>
            <person name="Hu-Tang G.R."/>
            <person name="Wang J.P."/>
            <person name="Wang J.H."/>
            <person name="Sun Y.H."/>
            <person name="Ni S.B."/>
            <person name="Chen W.B."/>
            <person name="Zhang X.C."/>
            <person name="Jiao Y.N."/>
            <person name="Eichler E.E."/>
            <person name="Li G.H."/>
            <person name="Liu X."/>
            <person name="Gao L.Z."/>
        </authorList>
    </citation>
    <scope>NUCLEOTIDE SEQUENCE [LARGE SCALE GENOMIC DNA]</scope>
    <source>
        <strain evidence="5">cv. GT1</strain>
        <tissue evidence="4">Leaf</tissue>
    </source>
</reference>
<dbReference type="EMBL" id="JAAGAX010000010">
    <property type="protein sequence ID" value="KAF2300771.1"/>
    <property type="molecule type" value="Genomic_DNA"/>
</dbReference>
<evidence type="ECO:0008006" key="6">
    <source>
        <dbReference type="Google" id="ProtNLM"/>
    </source>
</evidence>
<evidence type="ECO:0000256" key="2">
    <source>
        <dbReference type="ARBA" id="ARBA00022729"/>
    </source>
</evidence>
<dbReference type="AlphaFoldDB" id="A0A6A6LH38"/>
<dbReference type="Pfam" id="PF00560">
    <property type="entry name" value="LRR_1"/>
    <property type="match status" value="4"/>
</dbReference>
<keyword evidence="3" id="KW-0675">Receptor</keyword>
<dbReference type="Gene3D" id="3.80.10.10">
    <property type="entry name" value="Ribonuclease Inhibitor"/>
    <property type="match status" value="3"/>
</dbReference>
<dbReference type="InterPro" id="IPR032675">
    <property type="entry name" value="LRR_dom_sf"/>
</dbReference>
<dbReference type="PANTHER" id="PTHR48053">
    <property type="entry name" value="LEUCINE RICH REPEAT FAMILY PROTEIN, EXPRESSED"/>
    <property type="match status" value="1"/>
</dbReference>
<gene>
    <name evidence="4" type="ORF">GH714_015672</name>
</gene>
<keyword evidence="2" id="KW-0732">Signal</keyword>
<evidence type="ECO:0000313" key="5">
    <source>
        <dbReference type="Proteomes" id="UP000467840"/>
    </source>
</evidence>
<dbReference type="GO" id="GO:0016020">
    <property type="term" value="C:membrane"/>
    <property type="evidence" value="ECO:0007669"/>
    <property type="project" value="UniProtKB-SubCell"/>
</dbReference>
<evidence type="ECO:0000313" key="4">
    <source>
        <dbReference type="EMBL" id="KAF2300771.1"/>
    </source>
</evidence>
<comment type="caution">
    <text evidence="4">The sequence shown here is derived from an EMBL/GenBank/DDBJ whole genome shotgun (WGS) entry which is preliminary data.</text>
</comment>
<name>A0A6A6LH38_HEVBR</name>
<organism evidence="4 5">
    <name type="scientific">Hevea brasiliensis</name>
    <name type="common">Para rubber tree</name>
    <name type="synonym">Siphonia brasiliensis</name>
    <dbReference type="NCBI Taxonomy" id="3981"/>
    <lineage>
        <taxon>Eukaryota</taxon>
        <taxon>Viridiplantae</taxon>
        <taxon>Streptophyta</taxon>
        <taxon>Embryophyta</taxon>
        <taxon>Tracheophyta</taxon>
        <taxon>Spermatophyta</taxon>
        <taxon>Magnoliopsida</taxon>
        <taxon>eudicotyledons</taxon>
        <taxon>Gunneridae</taxon>
        <taxon>Pentapetalae</taxon>
        <taxon>rosids</taxon>
        <taxon>fabids</taxon>
        <taxon>Malpighiales</taxon>
        <taxon>Euphorbiaceae</taxon>
        <taxon>Crotonoideae</taxon>
        <taxon>Micrandreae</taxon>
        <taxon>Hevea</taxon>
    </lineage>
</organism>
<dbReference type="InterPro" id="IPR051716">
    <property type="entry name" value="Plant_RL_S/T_kinase"/>
</dbReference>
<dbReference type="InterPro" id="IPR001611">
    <property type="entry name" value="Leu-rich_rpt"/>
</dbReference>
<dbReference type="PANTHER" id="PTHR48053:SF136">
    <property type="entry name" value="PROTEIN KINASE, PLANT-TYPE, PUTATIVE-RELATED"/>
    <property type="match status" value="1"/>
</dbReference>
<evidence type="ECO:0000256" key="1">
    <source>
        <dbReference type="ARBA" id="ARBA00004479"/>
    </source>
</evidence>
<dbReference type="Proteomes" id="UP000467840">
    <property type="component" value="Chromosome 4"/>
</dbReference>
<proteinExistence type="predicted"/>